<protein>
    <submittedName>
        <fullName evidence="2">Uncharacterized protein</fullName>
    </submittedName>
</protein>
<dbReference type="Proteomes" id="UP000678393">
    <property type="component" value="Unassembled WGS sequence"/>
</dbReference>
<evidence type="ECO:0000313" key="3">
    <source>
        <dbReference type="Proteomes" id="UP000678393"/>
    </source>
</evidence>
<gene>
    <name evidence="2" type="ORF">CUNI_LOCUS17091</name>
</gene>
<feature type="non-terminal residue" evidence="2">
    <location>
        <position position="1"/>
    </location>
</feature>
<accession>A0A8S3ZPS4</accession>
<organism evidence="2 3">
    <name type="scientific">Candidula unifasciata</name>
    <dbReference type="NCBI Taxonomy" id="100452"/>
    <lineage>
        <taxon>Eukaryota</taxon>
        <taxon>Metazoa</taxon>
        <taxon>Spiralia</taxon>
        <taxon>Lophotrochozoa</taxon>
        <taxon>Mollusca</taxon>
        <taxon>Gastropoda</taxon>
        <taxon>Heterobranchia</taxon>
        <taxon>Euthyneura</taxon>
        <taxon>Panpulmonata</taxon>
        <taxon>Eupulmonata</taxon>
        <taxon>Stylommatophora</taxon>
        <taxon>Helicina</taxon>
        <taxon>Helicoidea</taxon>
        <taxon>Geomitridae</taxon>
        <taxon>Candidula</taxon>
    </lineage>
</organism>
<keyword evidence="3" id="KW-1185">Reference proteome</keyword>
<feature type="compositionally biased region" description="Polar residues" evidence="1">
    <location>
        <begin position="8"/>
        <end position="22"/>
    </location>
</feature>
<comment type="caution">
    <text evidence="2">The sequence shown here is derived from an EMBL/GenBank/DDBJ whole genome shotgun (WGS) entry which is preliminary data.</text>
</comment>
<feature type="non-terminal residue" evidence="2">
    <location>
        <position position="117"/>
    </location>
</feature>
<dbReference type="OrthoDB" id="410651at2759"/>
<evidence type="ECO:0000313" key="2">
    <source>
        <dbReference type="EMBL" id="CAG5131533.1"/>
    </source>
</evidence>
<feature type="region of interest" description="Disordered" evidence="1">
    <location>
        <begin position="1"/>
        <end position="117"/>
    </location>
</feature>
<evidence type="ECO:0000256" key="1">
    <source>
        <dbReference type="SAM" id="MobiDB-lite"/>
    </source>
</evidence>
<feature type="compositionally biased region" description="Polar residues" evidence="1">
    <location>
        <begin position="30"/>
        <end position="56"/>
    </location>
</feature>
<feature type="compositionally biased region" description="Polar residues" evidence="1">
    <location>
        <begin position="86"/>
        <end position="104"/>
    </location>
</feature>
<proteinExistence type="predicted"/>
<name>A0A8S3ZPS4_9EUPU</name>
<dbReference type="AlphaFoldDB" id="A0A8S3ZPS4"/>
<reference evidence="2" key="1">
    <citation type="submission" date="2021-04" db="EMBL/GenBank/DDBJ databases">
        <authorList>
            <consortium name="Molecular Ecology Group"/>
        </authorList>
    </citation>
    <scope>NUCLEOTIDE SEQUENCE</scope>
</reference>
<dbReference type="EMBL" id="CAJHNH020004735">
    <property type="protein sequence ID" value="CAG5131533.1"/>
    <property type="molecule type" value="Genomic_DNA"/>
</dbReference>
<sequence length="117" mass="12608">QAILGNLPQRSALASTPFTPASTLKKGYYNPNTQLRPSDLNVTAPASGSLNMTTPALGSRTCRKKLNEYFSPSKKSTPGKMKRSNADATQPESPATQDKPSKSISFFRRMSGSRASK</sequence>